<evidence type="ECO:0000313" key="1">
    <source>
        <dbReference type="EMBL" id="KAF5374358.1"/>
    </source>
</evidence>
<sequence>MLTLLIVERTVSERILYMLNLFLAAGSGDYGILNAINGWMDEASKYDYNNPGFSSDTGHFAQVVWKATKQLVAALPVPSSLTQTRSLLSANMLLQAMSRVNSQKTVLVVADGAHDEGETFSLPKLDKDEIQGDASLTSCTRTITIPPPPPPSSLLTR</sequence>
<accession>A0A8H5H073</accession>
<organism evidence="1 2">
    <name type="scientific">Tetrapyrgos nigripes</name>
    <dbReference type="NCBI Taxonomy" id="182062"/>
    <lineage>
        <taxon>Eukaryota</taxon>
        <taxon>Fungi</taxon>
        <taxon>Dikarya</taxon>
        <taxon>Basidiomycota</taxon>
        <taxon>Agaricomycotina</taxon>
        <taxon>Agaricomycetes</taxon>
        <taxon>Agaricomycetidae</taxon>
        <taxon>Agaricales</taxon>
        <taxon>Marasmiineae</taxon>
        <taxon>Marasmiaceae</taxon>
        <taxon>Tetrapyrgos</taxon>
    </lineage>
</organism>
<comment type="caution">
    <text evidence="1">The sequence shown here is derived from an EMBL/GenBank/DDBJ whole genome shotgun (WGS) entry which is preliminary data.</text>
</comment>
<protein>
    <recommendedName>
        <fullName evidence="3">SCP domain-containing protein</fullName>
    </recommendedName>
</protein>
<dbReference type="OrthoDB" id="337038at2759"/>
<evidence type="ECO:0008006" key="3">
    <source>
        <dbReference type="Google" id="ProtNLM"/>
    </source>
</evidence>
<name>A0A8H5H073_9AGAR</name>
<proteinExistence type="predicted"/>
<reference evidence="1 2" key="1">
    <citation type="journal article" date="2020" name="ISME J.">
        <title>Uncovering the hidden diversity of litter-decomposition mechanisms in mushroom-forming fungi.</title>
        <authorList>
            <person name="Floudas D."/>
            <person name="Bentzer J."/>
            <person name="Ahren D."/>
            <person name="Johansson T."/>
            <person name="Persson P."/>
            <person name="Tunlid A."/>
        </authorList>
    </citation>
    <scope>NUCLEOTIDE SEQUENCE [LARGE SCALE GENOMIC DNA]</scope>
    <source>
        <strain evidence="1 2">CBS 291.85</strain>
    </source>
</reference>
<evidence type="ECO:0000313" key="2">
    <source>
        <dbReference type="Proteomes" id="UP000559256"/>
    </source>
</evidence>
<dbReference type="InterPro" id="IPR035940">
    <property type="entry name" value="CAP_sf"/>
</dbReference>
<keyword evidence="2" id="KW-1185">Reference proteome</keyword>
<gene>
    <name evidence="1" type="ORF">D9758_004712</name>
</gene>
<dbReference type="AlphaFoldDB" id="A0A8H5H073"/>
<dbReference type="Gene3D" id="3.40.33.10">
    <property type="entry name" value="CAP"/>
    <property type="match status" value="1"/>
</dbReference>
<dbReference type="EMBL" id="JAACJM010000002">
    <property type="protein sequence ID" value="KAF5374358.1"/>
    <property type="molecule type" value="Genomic_DNA"/>
</dbReference>
<dbReference type="SUPFAM" id="SSF55797">
    <property type="entry name" value="PR-1-like"/>
    <property type="match status" value="1"/>
</dbReference>
<dbReference type="Proteomes" id="UP000559256">
    <property type="component" value="Unassembled WGS sequence"/>
</dbReference>